<dbReference type="GeneID" id="36572788"/>
<dbReference type="PROSITE" id="PS50879">
    <property type="entry name" value="RNASE_H_1"/>
    <property type="match status" value="1"/>
</dbReference>
<feature type="compositionally biased region" description="Basic residues" evidence="1">
    <location>
        <begin position="233"/>
        <end position="248"/>
    </location>
</feature>
<dbReference type="Pfam" id="PF00075">
    <property type="entry name" value="RNase_H"/>
    <property type="match status" value="1"/>
</dbReference>
<evidence type="ECO:0000256" key="1">
    <source>
        <dbReference type="SAM" id="MobiDB-lite"/>
    </source>
</evidence>
<evidence type="ECO:0000259" key="2">
    <source>
        <dbReference type="PROSITE" id="PS50879"/>
    </source>
</evidence>
<proteinExistence type="predicted"/>
<dbReference type="InParanoid" id="A0A2T3AS07"/>
<feature type="compositionally biased region" description="Basic and acidic residues" evidence="1">
    <location>
        <begin position="262"/>
        <end position="282"/>
    </location>
</feature>
<feature type="domain" description="RNase H type-1" evidence="2">
    <location>
        <begin position="64"/>
        <end position="222"/>
    </location>
</feature>
<evidence type="ECO:0000313" key="3">
    <source>
        <dbReference type="EMBL" id="PSS09155.1"/>
    </source>
</evidence>
<dbReference type="InterPro" id="IPR012337">
    <property type="entry name" value="RNaseH-like_sf"/>
</dbReference>
<protein>
    <recommendedName>
        <fullName evidence="2">RNase H type-1 domain-containing protein</fullName>
    </recommendedName>
</protein>
<dbReference type="GO" id="GO:0004523">
    <property type="term" value="F:RNA-DNA hybrid ribonuclease activity"/>
    <property type="evidence" value="ECO:0007669"/>
    <property type="project" value="InterPro"/>
</dbReference>
<organism evidence="3 4">
    <name type="scientific">Amorphotheca resinae ATCC 22711</name>
    <dbReference type="NCBI Taxonomy" id="857342"/>
    <lineage>
        <taxon>Eukaryota</taxon>
        <taxon>Fungi</taxon>
        <taxon>Dikarya</taxon>
        <taxon>Ascomycota</taxon>
        <taxon>Pezizomycotina</taxon>
        <taxon>Leotiomycetes</taxon>
        <taxon>Helotiales</taxon>
        <taxon>Amorphothecaceae</taxon>
        <taxon>Amorphotheca</taxon>
    </lineage>
</organism>
<sequence>MDAPTEPNKRVFDPQTNLNCNAQIRQLVFPDEIVHYEAEAGVTRLLFYSEVRPYSSYFLRRLAELHDDTIVVSIAGVVRANEKTKMIAAFGVHFGGDASKYNVKGLVPGTLPQTSQVAELYALKLAIDAMMDISDEAPVEIKQLVIMTESLYLTQGLSKDIWKWEQNGWRTNKKTPVANVKAVKELHGVIKDLEGQGRKVEFWMVDRKFNDKASFLAIEALVEGGVEVQEVKGKKKAKKSKKPKKKTKAGSGDGNKPGDNLEDAKTDGDEQGSKEGSKGWDC</sequence>
<accession>A0A2T3AS07</accession>
<name>A0A2T3AS07_AMORE</name>
<dbReference type="InterPro" id="IPR002156">
    <property type="entry name" value="RNaseH_domain"/>
</dbReference>
<keyword evidence="4" id="KW-1185">Reference proteome</keyword>
<evidence type="ECO:0000313" key="4">
    <source>
        <dbReference type="Proteomes" id="UP000241818"/>
    </source>
</evidence>
<dbReference type="STRING" id="857342.A0A2T3AS07"/>
<dbReference type="EMBL" id="KZ679017">
    <property type="protein sequence ID" value="PSS09155.1"/>
    <property type="molecule type" value="Genomic_DNA"/>
</dbReference>
<gene>
    <name evidence="3" type="ORF">M430DRAFT_22515</name>
</gene>
<dbReference type="InterPro" id="IPR036397">
    <property type="entry name" value="RNaseH_sf"/>
</dbReference>
<reference evidence="3 4" key="1">
    <citation type="journal article" date="2018" name="New Phytol.">
        <title>Comparative genomics and transcriptomics depict ericoid mycorrhizal fungi as versatile saprotrophs and plant mutualists.</title>
        <authorList>
            <person name="Martino E."/>
            <person name="Morin E."/>
            <person name="Grelet G.A."/>
            <person name="Kuo A."/>
            <person name="Kohler A."/>
            <person name="Daghino S."/>
            <person name="Barry K.W."/>
            <person name="Cichocki N."/>
            <person name="Clum A."/>
            <person name="Dockter R.B."/>
            <person name="Hainaut M."/>
            <person name="Kuo R.C."/>
            <person name="LaButti K."/>
            <person name="Lindahl B.D."/>
            <person name="Lindquist E.A."/>
            <person name="Lipzen A."/>
            <person name="Khouja H.R."/>
            <person name="Magnuson J."/>
            <person name="Murat C."/>
            <person name="Ohm R.A."/>
            <person name="Singer S.W."/>
            <person name="Spatafora J.W."/>
            <person name="Wang M."/>
            <person name="Veneault-Fourrey C."/>
            <person name="Henrissat B."/>
            <person name="Grigoriev I.V."/>
            <person name="Martin F.M."/>
            <person name="Perotto S."/>
        </authorList>
    </citation>
    <scope>NUCLEOTIDE SEQUENCE [LARGE SCALE GENOMIC DNA]</scope>
    <source>
        <strain evidence="3 4">ATCC 22711</strain>
    </source>
</reference>
<dbReference type="Gene3D" id="3.30.420.10">
    <property type="entry name" value="Ribonuclease H-like superfamily/Ribonuclease H"/>
    <property type="match status" value="1"/>
</dbReference>
<dbReference type="OrthoDB" id="245563at2759"/>
<dbReference type="Proteomes" id="UP000241818">
    <property type="component" value="Unassembled WGS sequence"/>
</dbReference>
<dbReference type="GO" id="GO:0003676">
    <property type="term" value="F:nucleic acid binding"/>
    <property type="evidence" value="ECO:0007669"/>
    <property type="project" value="InterPro"/>
</dbReference>
<dbReference type="RefSeq" id="XP_024717453.1">
    <property type="nucleotide sequence ID" value="XM_024864707.1"/>
</dbReference>
<dbReference type="AlphaFoldDB" id="A0A2T3AS07"/>
<feature type="region of interest" description="Disordered" evidence="1">
    <location>
        <begin position="231"/>
        <end position="282"/>
    </location>
</feature>
<dbReference type="SUPFAM" id="SSF53098">
    <property type="entry name" value="Ribonuclease H-like"/>
    <property type="match status" value="1"/>
</dbReference>